<evidence type="ECO:0000313" key="11">
    <source>
        <dbReference type="EMBL" id="MBW6529533.1"/>
    </source>
</evidence>
<dbReference type="InterPro" id="IPR022792">
    <property type="entry name" value="T2SS_protein-GspN"/>
</dbReference>
<evidence type="ECO:0000256" key="1">
    <source>
        <dbReference type="ARBA" id="ARBA00004533"/>
    </source>
</evidence>
<keyword evidence="6" id="KW-0997">Cell inner membrane</keyword>
<evidence type="ECO:0000256" key="5">
    <source>
        <dbReference type="ARBA" id="ARBA00022475"/>
    </source>
</evidence>
<keyword evidence="5" id="KW-1003">Cell membrane</keyword>
<keyword evidence="12" id="KW-1185">Reference proteome</keyword>
<gene>
    <name evidence="11" type="ORF">KZ820_02185</name>
</gene>
<dbReference type="Proteomes" id="UP000759103">
    <property type="component" value="Unassembled WGS sequence"/>
</dbReference>
<name>A0ABS7BIT6_9SPHN</name>
<comment type="caution">
    <text evidence="11">The sequence shown here is derived from an EMBL/GenBank/DDBJ whole genome shotgun (WGS) entry which is preliminary data.</text>
</comment>
<reference evidence="11 12" key="1">
    <citation type="submission" date="2021-07" db="EMBL/GenBank/DDBJ databases">
        <title>Sphingomonas sp.</title>
        <authorList>
            <person name="Feng G."/>
            <person name="Li J."/>
            <person name="Pan M."/>
        </authorList>
    </citation>
    <scope>NUCLEOTIDE SEQUENCE [LARGE SCALE GENOMIC DNA]</scope>
    <source>
        <strain evidence="11 12">RRHST34</strain>
    </source>
</reference>
<evidence type="ECO:0000256" key="4">
    <source>
        <dbReference type="ARBA" id="ARBA00022448"/>
    </source>
</evidence>
<evidence type="ECO:0000256" key="3">
    <source>
        <dbReference type="ARBA" id="ARBA00021563"/>
    </source>
</evidence>
<evidence type="ECO:0000256" key="9">
    <source>
        <dbReference type="ARBA" id="ARBA00023136"/>
    </source>
</evidence>
<protein>
    <recommendedName>
        <fullName evidence="3">Type II secretion system protein N</fullName>
    </recommendedName>
    <alternativeName>
        <fullName evidence="10">General secretion pathway protein N</fullName>
    </alternativeName>
</protein>
<dbReference type="Pfam" id="PF01203">
    <property type="entry name" value="T2SSN"/>
    <property type="match status" value="1"/>
</dbReference>
<dbReference type="RefSeq" id="WP_219747065.1">
    <property type="nucleotide sequence ID" value="NZ_JAHXZN010000001.1"/>
</dbReference>
<evidence type="ECO:0000256" key="2">
    <source>
        <dbReference type="ARBA" id="ARBA00007208"/>
    </source>
</evidence>
<evidence type="ECO:0000256" key="10">
    <source>
        <dbReference type="ARBA" id="ARBA00030772"/>
    </source>
</evidence>
<keyword evidence="8" id="KW-0653">Protein transport</keyword>
<organism evidence="11 12">
    <name type="scientific">Sphingomonas citri</name>
    <dbReference type="NCBI Taxonomy" id="2862499"/>
    <lineage>
        <taxon>Bacteria</taxon>
        <taxon>Pseudomonadati</taxon>
        <taxon>Pseudomonadota</taxon>
        <taxon>Alphaproteobacteria</taxon>
        <taxon>Sphingomonadales</taxon>
        <taxon>Sphingomonadaceae</taxon>
        <taxon>Sphingomonas</taxon>
    </lineage>
</organism>
<evidence type="ECO:0000313" key="12">
    <source>
        <dbReference type="Proteomes" id="UP000759103"/>
    </source>
</evidence>
<keyword evidence="9" id="KW-0472">Membrane</keyword>
<keyword evidence="7" id="KW-0812">Transmembrane</keyword>
<proteinExistence type="inferred from homology"/>
<evidence type="ECO:0000256" key="8">
    <source>
        <dbReference type="ARBA" id="ARBA00022927"/>
    </source>
</evidence>
<comment type="subcellular location">
    <subcellularLocation>
        <location evidence="1">Cell inner membrane</location>
    </subcellularLocation>
</comment>
<sequence>MRIRLATGRRALFIALFVLAVLTFLPMRLALGWAGLDAQGFTAREVTGSLWSGRLVEARFGDIALGDLDAGVSPLALLIGRARIALEGAGADPSRQLSGTVELARNRAAIIGARGPLTPGNAFRPLPVTALDLDDVTVRFVDSACEQAEGRVRATLSGQFLGQPLPGAISGAARCDAGALLLPLSSGAGEGVNLRLWPDGRYRAELTLVPTDPTVAARLDAGGFVANGAARTFAVEGRF</sequence>
<dbReference type="EMBL" id="JAHXZN010000001">
    <property type="protein sequence ID" value="MBW6529533.1"/>
    <property type="molecule type" value="Genomic_DNA"/>
</dbReference>
<keyword evidence="4" id="KW-0813">Transport</keyword>
<accession>A0ABS7BIT6</accession>
<comment type="similarity">
    <text evidence="2">Belongs to the GSP N family.</text>
</comment>
<evidence type="ECO:0000256" key="7">
    <source>
        <dbReference type="ARBA" id="ARBA00022692"/>
    </source>
</evidence>
<evidence type="ECO:0000256" key="6">
    <source>
        <dbReference type="ARBA" id="ARBA00022519"/>
    </source>
</evidence>